<keyword evidence="1" id="KW-0732">Signal</keyword>
<reference evidence="3" key="3">
    <citation type="submission" date="2025-08" db="UniProtKB">
        <authorList>
            <consortium name="RefSeq"/>
        </authorList>
    </citation>
    <scope>IDENTIFICATION</scope>
    <source>
        <strain evidence="3">CBS 342.82</strain>
    </source>
</reference>
<dbReference type="GeneID" id="54357295"/>
<dbReference type="OrthoDB" id="271448at2759"/>
<dbReference type="PANTHER" id="PTHR36578">
    <property type="entry name" value="CHROMOSOME 15, WHOLE GENOME SHOTGUN SEQUENCE"/>
    <property type="match status" value="1"/>
</dbReference>
<name>A0A6J3M9E9_9PEZI</name>
<dbReference type="RefSeq" id="XP_033461712.1">
    <property type="nucleotide sequence ID" value="XM_033599496.1"/>
</dbReference>
<proteinExistence type="predicted"/>
<dbReference type="Proteomes" id="UP000504637">
    <property type="component" value="Unplaced"/>
</dbReference>
<feature type="chain" id="PRO_5026940833" description="Apple domain-containing protein" evidence="1">
    <location>
        <begin position="16"/>
        <end position="752"/>
    </location>
</feature>
<gene>
    <name evidence="3" type="ORF">K489DRAFT_187630</name>
</gene>
<reference evidence="3" key="2">
    <citation type="submission" date="2020-04" db="EMBL/GenBank/DDBJ databases">
        <authorList>
            <consortium name="NCBI Genome Project"/>
        </authorList>
    </citation>
    <scope>NUCLEOTIDE SEQUENCE</scope>
    <source>
        <strain evidence="3">CBS 342.82</strain>
    </source>
</reference>
<reference evidence="3" key="1">
    <citation type="submission" date="2020-01" db="EMBL/GenBank/DDBJ databases">
        <authorList>
            <consortium name="DOE Joint Genome Institute"/>
            <person name="Haridas S."/>
            <person name="Albert R."/>
            <person name="Binder M."/>
            <person name="Bloem J."/>
            <person name="Labutti K."/>
            <person name="Salamov A."/>
            <person name="Andreopoulos B."/>
            <person name="Baker S.E."/>
            <person name="Barry K."/>
            <person name="Bills G."/>
            <person name="Bluhm B.H."/>
            <person name="Cannon C."/>
            <person name="Castanera R."/>
            <person name="Culley D.E."/>
            <person name="Daum C."/>
            <person name="Ezra D."/>
            <person name="Gonzalez J.B."/>
            <person name="Henrissat B."/>
            <person name="Kuo A."/>
            <person name="Liang C."/>
            <person name="Lipzen A."/>
            <person name="Lutzoni F."/>
            <person name="Magnuson J."/>
            <person name="Mondo S."/>
            <person name="Nolan M."/>
            <person name="Ohm R."/>
            <person name="Pangilinan J."/>
            <person name="Park H.-J."/>
            <person name="Ramirez L."/>
            <person name="Alfaro M."/>
            <person name="Sun H."/>
            <person name="Tritt A."/>
            <person name="Yoshinaga Y."/>
            <person name="Zwiers L.-H."/>
            <person name="Turgeon B.G."/>
            <person name="Goodwin S.B."/>
            <person name="Spatafora J.W."/>
            <person name="Crous P.W."/>
            <person name="Grigoriev I.V."/>
        </authorList>
    </citation>
    <scope>NUCLEOTIDE SEQUENCE</scope>
    <source>
        <strain evidence="3">CBS 342.82</strain>
    </source>
</reference>
<protein>
    <recommendedName>
        <fullName evidence="4">Apple domain-containing protein</fullName>
    </recommendedName>
</protein>
<feature type="signal peptide" evidence="1">
    <location>
        <begin position="1"/>
        <end position="15"/>
    </location>
</feature>
<evidence type="ECO:0000313" key="2">
    <source>
        <dbReference type="Proteomes" id="UP000504637"/>
    </source>
</evidence>
<evidence type="ECO:0000313" key="3">
    <source>
        <dbReference type="RefSeq" id="XP_033461712.1"/>
    </source>
</evidence>
<organism evidence="3">
    <name type="scientific">Dissoconium aciculare CBS 342.82</name>
    <dbReference type="NCBI Taxonomy" id="1314786"/>
    <lineage>
        <taxon>Eukaryota</taxon>
        <taxon>Fungi</taxon>
        <taxon>Dikarya</taxon>
        <taxon>Ascomycota</taxon>
        <taxon>Pezizomycotina</taxon>
        <taxon>Dothideomycetes</taxon>
        <taxon>Dothideomycetidae</taxon>
        <taxon>Mycosphaerellales</taxon>
        <taxon>Dissoconiaceae</taxon>
        <taxon>Dissoconium</taxon>
    </lineage>
</organism>
<keyword evidence="2" id="KW-1185">Reference proteome</keyword>
<dbReference type="PANTHER" id="PTHR36578:SF2">
    <property type="entry name" value="PA14 DOMAIN-CONTAINING PROTEIN"/>
    <property type="match status" value="1"/>
</dbReference>
<sequence>MRPALLAALAGLASAQVLDLDFLNAIPDPTFTIALDQPAQTIAYNPAAVIASDAAAVGNESPLDVVVAGPQKRSSGAQSSVLEARQAACAAAPTTPNIYNAVIDPAESFSADQNLEQQALQASTPALYTNTFTNLKAAVTAHGYLGYNLLPSYNTTQCAAKCNKIKGCQGFNLYFERSPSVVPGPNCRDPPGTPNIWCVFWGGPVFPEVATNKGQYRASYHVVISGSNGYTLTSTLGPYRTKAIDAPKTNCNNETTFLGYRLFNDGAPFDANRCAAVCSETSSYNTVHNANSSVAPQLCKFFDTYLIFRNWVSQGQYCALYSQYYDPSVYATNGGSTDAKGNVFTIASSVFFSNATDIVTPVCPSDVAALQSDAAAGAYCTSVNSYVAPTTTTTTTLPTNTVKACGGAAKIAKRDSGEDGLVEAVVGIYPEKIDPSITDVAPAMVTIPAESLSVPSIFASASSEAISSLGLAESTATASATASSATSTDATITAAKKLRRAVATPSILAGRDPREVASVCSKVATGTATSTSILPAPTAYDTSSCNVVPRTCPDRTPASIIAGSYTSSNQVVDDVYFTVNLPFPVCIYSKCSSTAHPSSNGVLGLGSSATIAYTNQKLPWGNVVHVGDSFLYPFWDDLFIYLYQPYFMDYLVCGPIGSRVVSFNWYLAKYGDTQRVAKYSFSAIFYEAKPGVIDLKYYSTPDQGSSATIGVEGIDASGSVKFYQHSFNKPVIANGTNLTFDTRGGYFGPTVA</sequence>
<evidence type="ECO:0008006" key="4">
    <source>
        <dbReference type="Google" id="ProtNLM"/>
    </source>
</evidence>
<evidence type="ECO:0000256" key="1">
    <source>
        <dbReference type="SAM" id="SignalP"/>
    </source>
</evidence>
<dbReference type="AlphaFoldDB" id="A0A6J3M9E9"/>
<accession>A0A6J3M9E9</accession>